<evidence type="ECO:0000313" key="3">
    <source>
        <dbReference type="Proteomes" id="UP001158067"/>
    </source>
</evidence>
<sequence length="153" mass="17137">MDPSETRSVRLPRLAFVVRILFALFLFGTGIMTMSFATRGYPVGQTPDEVGQFMIALQKTGYLIFWVGFLKTVAGGLMFFPRTAPLAILMALPYAFNILLYVIFFAHKYLVVGLPDFAACAFLIYCYFDWYRPIFARPTSTATTKLAGGEDAL</sequence>
<gene>
    <name evidence="2" type="ORF">SAMN06265222_1309</name>
</gene>
<keyword evidence="1" id="KW-0472">Membrane</keyword>
<organism evidence="2 3">
    <name type="scientific">Neorhodopirellula lusitana</name>
    <dbReference type="NCBI Taxonomy" id="445327"/>
    <lineage>
        <taxon>Bacteria</taxon>
        <taxon>Pseudomonadati</taxon>
        <taxon>Planctomycetota</taxon>
        <taxon>Planctomycetia</taxon>
        <taxon>Pirellulales</taxon>
        <taxon>Pirellulaceae</taxon>
        <taxon>Neorhodopirellula</taxon>
    </lineage>
</organism>
<keyword evidence="1" id="KW-1133">Transmembrane helix</keyword>
<proteinExistence type="predicted"/>
<feature type="transmembrane region" description="Helical" evidence="1">
    <location>
        <begin position="110"/>
        <end position="128"/>
    </location>
</feature>
<accession>A0ABY1QUL4</accession>
<dbReference type="RefSeq" id="WP_283435617.1">
    <property type="nucleotide sequence ID" value="NZ_FXUG01000030.1"/>
</dbReference>
<dbReference type="EMBL" id="FXUG01000030">
    <property type="protein sequence ID" value="SMP79236.1"/>
    <property type="molecule type" value="Genomic_DNA"/>
</dbReference>
<feature type="transmembrane region" description="Helical" evidence="1">
    <location>
        <begin position="86"/>
        <end position="104"/>
    </location>
</feature>
<reference evidence="2 3" key="1">
    <citation type="submission" date="2017-05" db="EMBL/GenBank/DDBJ databases">
        <authorList>
            <person name="Varghese N."/>
            <person name="Submissions S."/>
        </authorList>
    </citation>
    <scope>NUCLEOTIDE SEQUENCE [LARGE SCALE GENOMIC DNA]</scope>
    <source>
        <strain evidence="2 3">DSM 25457</strain>
    </source>
</reference>
<evidence type="ECO:0000313" key="2">
    <source>
        <dbReference type="EMBL" id="SMP79236.1"/>
    </source>
</evidence>
<keyword evidence="1" id="KW-0812">Transmembrane</keyword>
<evidence type="ECO:0008006" key="4">
    <source>
        <dbReference type="Google" id="ProtNLM"/>
    </source>
</evidence>
<keyword evidence="3" id="KW-1185">Reference proteome</keyword>
<evidence type="ECO:0000256" key="1">
    <source>
        <dbReference type="SAM" id="Phobius"/>
    </source>
</evidence>
<feature type="transmembrane region" description="Helical" evidence="1">
    <location>
        <begin position="20"/>
        <end position="41"/>
    </location>
</feature>
<dbReference type="Proteomes" id="UP001158067">
    <property type="component" value="Unassembled WGS sequence"/>
</dbReference>
<protein>
    <recommendedName>
        <fullName evidence="4">DoxX family protein</fullName>
    </recommendedName>
</protein>
<comment type="caution">
    <text evidence="2">The sequence shown here is derived from an EMBL/GenBank/DDBJ whole genome shotgun (WGS) entry which is preliminary data.</text>
</comment>
<name>A0ABY1QUL4_9BACT</name>